<dbReference type="SFLD" id="SFLDF00027">
    <property type="entry name" value="p-type_atpase"/>
    <property type="match status" value="1"/>
</dbReference>
<dbReference type="Gene3D" id="3.40.50.1000">
    <property type="entry name" value="HAD superfamily/HAD-like"/>
    <property type="match status" value="2"/>
</dbReference>
<dbReference type="GO" id="GO:0005524">
    <property type="term" value="F:ATP binding"/>
    <property type="evidence" value="ECO:0007669"/>
    <property type="project" value="UniProtKB-KW"/>
</dbReference>
<dbReference type="InterPro" id="IPR044492">
    <property type="entry name" value="P_typ_ATPase_HD_dom"/>
</dbReference>
<evidence type="ECO:0000256" key="8">
    <source>
        <dbReference type="SAM" id="MobiDB-lite"/>
    </source>
</evidence>
<keyword evidence="4" id="KW-0067">ATP-binding</keyword>
<evidence type="ECO:0000256" key="5">
    <source>
        <dbReference type="ARBA" id="ARBA00022967"/>
    </source>
</evidence>
<dbReference type="PANTHER" id="PTHR24092:SF218">
    <property type="entry name" value="PHOSPHOLIPID-TRANSPORTING ATPASE"/>
    <property type="match status" value="1"/>
</dbReference>
<dbReference type="EMBL" id="CAQQ02196150">
    <property type="status" value="NOT_ANNOTATED_CDS"/>
    <property type="molecule type" value="Genomic_DNA"/>
</dbReference>
<evidence type="ECO:0000256" key="4">
    <source>
        <dbReference type="ARBA" id="ARBA00022840"/>
    </source>
</evidence>
<protein>
    <recommendedName>
        <fullName evidence="12">P-type phospholipid transporter</fullName>
    </recommendedName>
</protein>
<dbReference type="OMA" id="HWNWITH"/>
<dbReference type="PROSITE" id="PS00154">
    <property type="entry name" value="ATPASE_E1_E2"/>
    <property type="match status" value="1"/>
</dbReference>
<dbReference type="GO" id="GO:0140326">
    <property type="term" value="F:ATPase-coupled intramembrane lipid transporter activity"/>
    <property type="evidence" value="ECO:0007669"/>
    <property type="project" value="TreeGrafter"/>
</dbReference>
<keyword evidence="7 9" id="KW-0472">Membrane</keyword>
<keyword evidence="6 9" id="KW-1133">Transmembrane helix</keyword>
<dbReference type="InterPro" id="IPR018303">
    <property type="entry name" value="ATPase_P-typ_P_site"/>
</dbReference>
<dbReference type="EMBL" id="CAQQ02196151">
    <property type="status" value="NOT_ANNOTATED_CDS"/>
    <property type="molecule type" value="Genomic_DNA"/>
</dbReference>
<evidence type="ECO:0000256" key="6">
    <source>
        <dbReference type="ARBA" id="ARBA00022989"/>
    </source>
</evidence>
<evidence type="ECO:0000256" key="1">
    <source>
        <dbReference type="ARBA" id="ARBA00004141"/>
    </source>
</evidence>
<accession>T1GYB0</accession>
<dbReference type="SFLD" id="SFLDS00003">
    <property type="entry name" value="Haloacid_Dehalogenase"/>
    <property type="match status" value="1"/>
</dbReference>
<dbReference type="AlphaFoldDB" id="T1GYB0"/>
<dbReference type="InterPro" id="IPR023299">
    <property type="entry name" value="ATPase_P-typ_cyto_dom_N"/>
</dbReference>
<evidence type="ECO:0000313" key="11">
    <source>
        <dbReference type="Proteomes" id="UP000015102"/>
    </source>
</evidence>
<dbReference type="InterPro" id="IPR036412">
    <property type="entry name" value="HAD-like_sf"/>
</dbReference>
<keyword evidence="3" id="KW-0547">Nucleotide-binding</keyword>
<dbReference type="InterPro" id="IPR023298">
    <property type="entry name" value="ATPase_P-typ_TM_dom_sf"/>
</dbReference>
<keyword evidence="11" id="KW-1185">Reference proteome</keyword>
<comment type="subcellular location">
    <subcellularLocation>
        <location evidence="1">Membrane</location>
        <topology evidence="1">Multi-pass membrane protein</topology>
    </subcellularLocation>
</comment>
<evidence type="ECO:0000256" key="9">
    <source>
        <dbReference type="SAM" id="Phobius"/>
    </source>
</evidence>
<dbReference type="SUPFAM" id="SSF81665">
    <property type="entry name" value="Calcium ATPase, transmembrane domain M"/>
    <property type="match status" value="1"/>
</dbReference>
<keyword evidence="2 9" id="KW-0812">Transmembrane</keyword>
<feature type="transmembrane region" description="Helical" evidence="9">
    <location>
        <begin position="146"/>
        <end position="167"/>
    </location>
</feature>
<evidence type="ECO:0000313" key="10">
    <source>
        <dbReference type="EnsemblMetazoa" id="MESCA008834-PA"/>
    </source>
</evidence>
<dbReference type="SFLD" id="SFLDG00002">
    <property type="entry name" value="C1.7:_P-type_atpase_like"/>
    <property type="match status" value="1"/>
</dbReference>
<evidence type="ECO:0000256" key="2">
    <source>
        <dbReference type="ARBA" id="ARBA00022692"/>
    </source>
</evidence>
<reference evidence="10" key="2">
    <citation type="submission" date="2015-06" db="UniProtKB">
        <authorList>
            <consortium name="EnsemblMetazoa"/>
        </authorList>
    </citation>
    <scope>IDENTIFICATION</scope>
</reference>
<dbReference type="FunFam" id="3.40.50.1000:FF:000001">
    <property type="entry name" value="Phospholipid-transporting ATPase IC"/>
    <property type="match status" value="1"/>
</dbReference>
<dbReference type="Gene3D" id="1.20.1110.10">
    <property type="entry name" value="Calcium-transporting ATPase, transmembrane domain"/>
    <property type="match status" value="1"/>
</dbReference>
<organism evidence="10 11">
    <name type="scientific">Megaselia scalaris</name>
    <name type="common">Humpbacked fly</name>
    <name type="synonym">Phora scalaris</name>
    <dbReference type="NCBI Taxonomy" id="36166"/>
    <lineage>
        <taxon>Eukaryota</taxon>
        <taxon>Metazoa</taxon>
        <taxon>Ecdysozoa</taxon>
        <taxon>Arthropoda</taxon>
        <taxon>Hexapoda</taxon>
        <taxon>Insecta</taxon>
        <taxon>Pterygota</taxon>
        <taxon>Neoptera</taxon>
        <taxon>Endopterygota</taxon>
        <taxon>Diptera</taxon>
        <taxon>Brachycera</taxon>
        <taxon>Muscomorpha</taxon>
        <taxon>Platypezoidea</taxon>
        <taxon>Phoridae</taxon>
        <taxon>Megaseliini</taxon>
        <taxon>Megaselia</taxon>
    </lineage>
</organism>
<dbReference type="HOGENOM" id="CLU_000846_3_4_1"/>
<keyword evidence="5" id="KW-1278">Translocase</keyword>
<dbReference type="SUPFAM" id="SSF56784">
    <property type="entry name" value="HAD-like"/>
    <property type="match status" value="1"/>
</dbReference>
<evidence type="ECO:0000256" key="7">
    <source>
        <dbReference type="ARBA" id="ARBA00023136"/>
    </source>
</evidence>
<dbReference type="STRING" id="36166.T1GYB0"/>
<evidence type="ECO:0008006" key="12">
    <source>
        <dbReference type="Google" id="ProtNLM"/>
    </source>
</evidence>
<dbReference type="PANTHER" id="PTHR24092">
    <property type="entry name" value="PROBABLE PHOSPHOLIPID-TRANSPORTING ATPASE"/>
    <property type="match status" value="1"/>
</dbReference>
<dbReference type="InterPro" id="IPR023214">
    <property type="entry name" value="HAD_sf"/>
</dbReference>
<dbReference type="GO" id="GO:0005886">
    <property type="term" value="C:plasma membrane"/>
    <property type="evidence" value="ECO:0007669"/>
    <property type="project" value="TreeGrafter"/>
</dbReference>
<proteinExistence type="predicted"/>
<evidence type="ECO:0000256" key="3">
    <source>
        <dbReference type="ARBA" id="ARBA00022741"/>
    </source>
</evidence>
<sequence length="741" mass="82449">QVVRGFTDKQSVFTPNKFISRVEADAPTTKLYRFHGALIHPSGERVPLSTDSLLLRESRLKNTDFIEGIVVYAGHETKSMLNNSGPRYKRSKIEQLMNIDVIWCVIILLLLCIIGAVGCYAWLTSFKVLPIPYLTQSASPFVDSFLIFWTYIIILQVMIPLSLYVTLELCKILQVYHIHNSIDLYDEDSNKKTECRAMNITEELGQIQHIFSDKTGTLTENKMLFRNCIINGNDYNHPASEVEKAYSKPGSPAPPVLPNTKLLEDMRTLMTTQYFSPNAQRMQDFLLVMAICNTVVVGSKPHRDIMNASGVIEAQQDGNYSIASTSITSRSSDNTITVNVSNGTPSSISNDRYTRLLESRSVTPSPPPNLGSSNETTPTSESPPLKAKNANNNGSGVSPTGRAKAVLNSKINSLAAFINSKGQLRKLGKVKNAKMSQPTYQLADGRPLYEAESPDELALVNAAYCYDCCLLSRNPNNILVSMPGKGVVEADTSIMPELAPCSPHSQEGILREKTQQMLDVYARQGLRILVMAKRTLNPCEYTDWWTRHQEIEMSIDNKEKRLRESFAKLETNLTLLGASGIEDRLQDGVPETIQSFRSSGIAVWVLTGDKPETAINVAYSAKLFNSQMELIRLTARSRNSAESSIMFYLNEIENQKSNPYEMQSLTKQKALVVDGKTLTYILDLKSNLTRPFLKLAKNCTSVLCCRSTPLQKAFLVKIVKEELNICTLAIGDGANDVSMIQ</sequence>
<reference evidence="11" key="1">
    <citation type="submission" date="2013-02" db="EMBL/GenBank/DDBJ databases">
        <authorList>
            <person name="Hughes D."/>
        </authorList>
    </citation>
    <scope>NUCLEOTIDE SEQUENCE</scope>
    <source>
        <strain>Durham</strain>
        <strain evidence="11">NC isolate 2 -- Noor lab</strain>
    </source>
</reference>
<dbReference type="Gene3D" id="3.40.1110.10">
    <property type="entry name" value="Calcium-transporting ATPase, cytoplasmic domain N"/>
    <property type="match status" value="1"/>
</dbReference>
<name>T1GYB0_MEGSC</name>
<dbReference type="Proteomes" id="UP000015102">
    <property type="component" value="Unassembled WGS sequence"/>
</dbReference>
<feature type="compositionally biased region" description="Polar residues" evidence="8">
    <location>
        <begin position="389"/>
        <end position="398"/>
    </location>
</feature>
<feature type="compositionally biased region" description="Low complexity" evidence="8">
    <location>
        <begin position="372"/>
        <end position="384"/>
    </location>
</feature>
<feature type="region of interest" description="Disordered" evidence="8">
    <location>
        <begin position="359"/>
        <end position="401"/>
    </location>
</feature>
<dbReference type="EnsemblMetazoa" id="MESCA008834-RA">
    <property type="protein sequence ID" value="MESCA008834-PA"/>
    <property type="gene ID" value="MESCA008834"/>
</dbReference>
<feature type="transmembrane region" description="Helical" evidence="9">
    <location>
        <begin position="99"/>
        <end position="123"/>
    </location>
</feature>
<dbReference type="GO" id="GO:0045332">
    <property type="term" value="P:phospholipid translocation"/>
    <property type="evidence" value="ECO:0007669"/>
    <property type="project" value="TreeGrafter"/>
</dbReference>